<reference evidence="2" key="1">
    <citation type="submission" date="2019-08" db="EMBL/GenBank/DDBJ databases">
        <authorList>
            <person name="Kucharzyk K."/>
            <person name="Murdoch R.W."/>
            <person name="Higgins S."/>
            <person name="Loffler F."/>
        </authorList>
    </citation>
    <scope>NUCLEOTIDE SEQUENCE</scope>
</reference>
<dbReference type="InterPro" id="IPR049712">
    <property type="entry name" value="Poly_export"/>
</dbReference>
<dbReference type="InterPro" id="IPR054765">
    <property type="entry name" value="SLBB_dom"/>
</dbReference>
<dbReference type="PANTHER" id="PTHR33619:SF3">
    <property type="entry name" value="POLYSACCHARIDE EXPORT PROTEIN GFCE-RELATED"/>
    <property type="match status" value="1"/>
</dbReference>
<comment type="caution">
    <text evidence="2">The sequence shown here is derived from an EMBL/GenBank/DDBJ whole genome shotgun (WGS) entry which is preliminary data.</text>
</comment>
<proteinExistence type="predicted"/>
<dbReference type="Pfam" id="PF22461">
    <property type="entry name" value="SLBB_2"/>
    <property type="match status" value="1"/>
</dbReference>
<evidence type="ECO:0000313" key="2">
    <source>
        <dbReference type="EMBL" id="MPN48224.1"/>
    </source>
</evidence>
<protein>
    <recommendedName>
        <fullName evidence="1">SLBB domain-containing protein</fullName>
    </recommendedName>
</protein>
<dbReference type="AlphaFoldDB" id="A0A645IIU0"/>
<dbReference type="Gene3D" id="3.10.560.10">
    <property type="entry name" value="Outer membrane lipoprotein wza domain like"/>
    <property type="match status" value="1"/>
</dbReference>
<dbReference type="EMBL" id="VSSQ01110342">
    <property type="protein sequence ID" value="MPN48224.1"/>
    <property type="molecule type" value="Genomic_DNA"/>
</dbReference>
<feature type="domain" description="SLBB" evidence="1">
    <location>
        <begin position="59"/>
        <end position="141"/>
    </location>
</feature>
<gene>
    <name evidence="2" type="ORF">SDC9_195829</name>
</gene>
<organism evidence="2">
    <name type="scientific">bioreactor metagenome</name>
    <dbReference type="NCBI Taxonomy" id="1076179"/>
    <lineage>
        <taxon>unclassified sequences</taxon>
        <taxon>metagenomes</taxon>
        <taxon>ecological metagenomes</taxon>
    </lineage>
</organism>
<accession>A0A645IIU0</accession>
<name>A0A645IIU0_9ZZZZ</name>
<sequence length="177" mass="19394">MSLVEILAGSSINWSVQDKIYIYEPNSEKKEVDISKPEELSRIFVNPGSLIYIPSADTQIVYVFGQVARPGIVQYVKGFTLVDALLKAGNPVSSSQLSTVYLFQNGPEQPPVVLDLSQIISSGAVKSEMNPQLKPGDIIFVPKNMLTSVTEVMSNVTTFLGFINTSIDSYNKIKGLF</sequence>
<evidence type="ECO:0000259" key="1">
    <source>
        <dbReference type="Pfam" id="PF22461"/>
    </source>
</evidence>
<dbReference type="GO" id="GO:0015159">
    <property type="term" value="F:polysaccharide transmembrane transporter activity"/>
    <property type="evidence" value="ECO:0007669"/>
    <property type="project" value="InterPro"/>
</dbReference>
<dbReference type="PANTHER" id="PTHR33619">
    <property type="entry name" value="POLYSACCHARIDE EXPORT PROTEIN GFCE-RELATED"/>
    <property type="match status" value="1"/>
</dbReference>